<feature type="domain" description="N-acetyltransferase" evidence="1">
    <location>
        <begin position="9"/>
        <end position="157"/>
    </location>
</feature>
<dbReference type="InterPro" id="IPR000182">
    <property type="entry name" value="GNAT_dom"/>
</dbReference>
<name>A0A2T3MNL0_9GAMM</name>
<reference evidence="2 3" key="1">
    <citation type="submission" date="2018-01" db="EMBL/GenBank/DDBJ databases">
        <title>Whole genome sequencing of Histamine producing bacteria.</title>
        <authorList>
            <person name="Butler K."/>
        </authorList>
    </citation>
    <scope>NUCLEOTIDE SEQUENCE [LARGE SCALE GENOMIC DNA]</scope>
    <source>
        <strain evidence="2 3">NCIMB 13481</strain>
    </source>
</reference>
<dbReference type="SUPFAM" id="SSF55729">
    <property type="entry name" value="Acyl-CoA N-acyltransferases (Nat)"/>
    <property type="match status" value="1"/>
</dbReference>
<dbReference type="Gene3D" id="3.40.630.30">
    <property type="match status" value="1"/>
</dbReference>
<evidence type="ECO:0000259" key="1">
    <source>
        <dbReference type="PROSITE" id="PS51186"/>
    </source>
</evidence>
<dbReference type="InterPro" id="IPR050276">
    <property type="entry name" value="MshD_Acetyltransferase"/>
</dbReference>
<dbReference type="Proteomes" id="UP000241954">
    <property type="component" value="Unassembled WGS sequence"/>
</dbReference>
<evidence type="ECO:0000313" key="2">
    <source>
        <dbReference type="EMBL" id="PSV98335.1"/>
    </source>
</evidence>
<dbReference type="GO" id="GO:0016747">
    <property type="term" value="F:acyltransferase activity, transferring groups other than amino-acyl groups"/>
    <property type="evidence" value="ECO:0007669"/>
    <property type="project" value="InterPro"/>
</dbReference>
<dbReference type="InterPro" id="IPR016181">
    <property type="entry name" value="Acyl_CoA_acyltransferase"/>
</dbReference>
<organism evidence="2 3">
    <name type="scientific">Photobacterium iliopiscarium</name>
    <dbReference type="NCBI Taxonomy" id="56192"/>
    <lineage>
        <taxon>Bacteria</taxon>
        <taxon>Pseudomonadati</taxon>
        <taxon>Pseudomonadota</taxon>
        <taxon>Gammaproteobacteria</taxon>
        <taxon>Vibrionales</taxon>
        <taxon>Vibrionaceae</taxon>
        <taxon>Photobacterium</taxon>
    </lineage>
</organism>
<dbReference type="AlphaFoldDB" id="A0A2T3MNL0"/>
<dbReference type="PANTHER" id="PTHR43617">
    <property type="entry name" value="L-AMINO ACID N-ACETYLTRANSFERASE"/>
    <property type="match status" value="1"/>
</dbReference>
<keyword evidence="2" id="KW-0808">Transferase</keyword>
<evidence type="ECO:0000313" key="3">
    <source>
        <dbReference type="Proteomes" id="UP000241954"/>
    </source>
</evidence>
<dbReference type="Pfam" id="PF00583">
    <property type="entry name" value="Acetyltransf_1"/>
    <property type="match status" value="1"/>
</dbReference>
<dbReference type="PANTHER" id="PTHR43617:SF34">
    <property type="entry name" value="PUTATIVE-RELATED"/>
    <property type="match status" value="1"/>
</dbReference>
<dbReference type="EMBL" id="PYLW01000004">
    <property type="protein sequence ID" value="PSV98335.1"/>
    <property type="molecule type" value="Genomic_DNA"/>
</dbReference>
<accession>A0A2T3MNL0</accession>
<comment type="caution">
    <text evidence="2">The sequence shown here is derived from an EMBL/GenBank/DDBJ whole genome shotgun (WGS) entry which is preliminary data.</text>
</comment>
<protein>
    <submittedName>
        <fullName evidence="2">GNAT family N-acetyltransferase</fullName>
    </submittedName>
</protein>
<dbReference type="PROSITE" id="PS51186">
    <property type="entry name" value="GNAT"/>
    <property type="match status" value="1"/>
</dbReference>
<dbReference type="CDD" id="cd04301">
    <property type="entry name" value="NAT_SF"/>
    <property type="match status" value="1"/>
</dbReference>
<proteinExistence type="predicted"/>
<sequence length="157" mass="17762">MGNNVVQTITIGVAKKEDLHAVYQLEQRLFGEHCYPDFFIRQAYDCWSAGFLIAREQNNVVGYVLCAPQFNDISLKVSEGWILALAVDTSVQGRGVGKTLMQEAMDVLSGCKKLWLTVHPENHAKKLYQQLGFVDVEQESEYFGVDQPRVKMEYVVA</sequence>
<gene>
    <name evidence="2" type="ORF">C9I88_06640</name>
</gene>